<dbReference type="AlphaFoldDB" id="A0AAF0TD91"/>
<dbReference type="EMBL" id="CP133612">
    <property type="protein sequence ID" value="WMV08995.1"/>
    <property type="molecule type" value="Genomic_DNA"/>
</dbReference>
<evidence type="ECO:0000313" key="2">
    <source>
        <dbReference type="Proteomes" id="UP001234989"/>
    </source>
</evidence>
<proteinExistence type="predicted"/>
<protein>
    <submittedName>
        <fullName evidence="1">Uncharacterized protein</fullName>
    </submittedName>
</protein>
<sequence>MSASRTSSTIGQKFWSASRTLLSRNLISKNFWEHSHVADLFPDEICEN</sequence>
<dbReference type="Proteomes" id="UP001234989">
    <property type="component" value="Chromosome 1"/>
</dbReference>
<keyword evidence="2" id="KW-1185">Reference proteome</keyword>
<reference evidence="1" key="1">
    <citation type="submission" date="2023-08" db="EMBL/GenBank/DDBJ databases">
        <title>A de novo genome assembly of Solanum verrucosum Schlechtendal, a Mexican diploid species geographically isolated from the other diploid A-genome species in potato relatives.</title>
        <authorList>
            <person name="Hosaka K."/>
        </authorList>
    </citation>
    <scope>NUCLEOTIDE SEQUENCE</scope>
    <source>
        <tissue evidence="1">Young leaves</tissue>
    </source>
</reference>
<gene>
    <name evidence="1" type="ORF">MTR67_002380</name>
</gene>
<evidence type="ECO:0000313" key="1">
    <source>
        <dbReference type="EMBL" id="WMV08995.1"/>
    </source>
</evidence>
<organism evidence="1 2">
    <name type="scientific">Solanum verrucosum</name>
    <dbReference type="NCBI Taxonomy" id="315347"/>
    <lineage>
        <taxon>Eukaryota</taxon>
        <taxon>Viridiplantae</taxon>
        <taxon>Streptophyta</taxon>
        <taxon>Embryophyta</taxon>
        <taxon>Tracheophyta</taxon>
        <taxon>Spermatophyta</taxon>
        <taxon>Magnoliopsida</taxon>
        <taxon>eudicotyledons</taxon>
        <taxon>Gunneridae</taxon>
        <taxon>Pentapetalae</taxon>
        <taxon>asterids</taxon>
        <taxon>lamiids</taxon>
        <taxon>Solanales</taxon>
        <taxon>Solanaceae</taxon>
        <taxon>Solanoideae</taxon>
        <taxon>Solaneae</taxon>
        <taxon>Solanum</taxon>
    </lineage>
</organism>
<name>A0AAF0TD91_SOLVR</name>
<accession>A0AAF0TD91</accession>